<evidence type="ECO:0000313" key="2">
    <source>
        <dbReference type="Proteomes" id="UP000269847"/>
    </source>
</evidence>
<dbReference type="Proteomes" id="UP000269847">
    <property type="component" value="Plasmid p.3"/>
</dbReference>
<evidence type="ECO:0000313" key="1">
    <source>
        <dbReference type="EMBL" id="AYF85009.1"/>
    </source>
</evidence>
<dbReference type="RefSeq" id="WP_060852353.1">
    <property type="nucleotide sequence ID" value="NZ_CP014286.1"/>
</dbReference>
<sequence length="61" mass="7405">MDEHIAIKEWHRIYRLFIISQLYTTLDDQSFLLGVADEFYEFYKKIESGEIKIDEYGQLIE</sequence>
<geneLocation type="plasmid" evidence="1 2">
    <name>p.3</name>
</geneLocation>
<accession>A0A9W3YKU0</accession>
<organism evidence="1 2">
    <name type="scientific">Bacillus thuringiensis</name>
    <dbReference type="NCBI Taxonomy" id="1428"/>
    <lineage>
        <taxon>Bacteria</taxon>
        <taxon>Bacillati</taxon>
        <taxon>Bacillota</taxon>
        <taxon>Bacilli</taxon>
        <taxon>Bacillales</taxon>
        <taxon>Bacillaceae</taxon>
        <taxon>Bacillus</taxon>
        <taxon>Bacillus cereus group</taxon>
    </lineage>
</organism>
<dbReference type="EMBL" id="CP032610">
    <property type="protein sequence ID" value="AYF85009.1"/>
    <property type="molecule type" value="Genomic_DNA"/>
</dbReference>
<proteinExistence type="predicted"/>
<dbReference type="AlphaFoldDB" id="A0A9W3YKU0"/>
<gene>
    <name evidence="1" type="ORF">D7J84_28730</name>
</gene>
<reference evidence="1 2" key="1">
    <citation type="submission" date="2018-09" db="EMBL/GenBank/DDBJ databases">
        <title>Complete genome of Bacillus thuringiensis strain QZL38.</title>
        <authorList>
            <person name="Song F."/>
        </authorList>
    </citation>
    <scope>NUCLEOTIDE SEQUENCE [LARGE SCALE GENOMIC DNA]</scope>
    <source>
        <strain evidence="1 2">QZL38</strain>
        <plasmid evidence="1 2">p.3</plasmid>
    </source>
</reference>
<name>A0A9W3YKU0_BACTU</name>
<protein>
    <submittedName>
        <fullName evidence="1">Uncharacterized protein</fullName>
    </submittedName>
</protein>
<keyword evidence="1" id="KW-0614">Plasmid</keyword>